<sequence>MANSKDPALPDVPRRPRAGLSAAELAAGLIAEESRSSASASAPTGSDQINPEFFRGPSARPTIAQRISRTAVAFSESSKRYLRRVSYRSTYADAIGRQNEDAKKEIGAEVWNFVKERQGLIKDLHNEKLPMSADLIEKSGNKVTTLRADTARSAPRLGFRRPIEPSTAPATPRQVSTASSISEFPDRRNSLYDKIRVAQRWLALNPENQENSRDPANAANAANSAGSVQSGVDGSRLQGVAWEITSDGDIRSSRLGPRGTYGPLVGSDLSRPGAGKPPEHLPGDDRGAGVEDVLKSVAEYLRRQGPTDTQDRTSGATSHSPTPAKMQPQSKQREVRRSR</sequence>
<feature type="region of interest" description="Disordered" evidence="1">
    <location>
        <begin position="159"/>
        <end position="182"/>
    </location>
</feature>
<dbReference type="KEGG" id="sgm:GCM10017557_54650"/>
<evidence type="ECO:0000256" key="1">
    <source>
        <dbReference type="SAM" id="MobiDB-lite"/>
    </source>
</evidence>
<accession>A0A7G1P9Q5</accession>
<feature type="compositionally biased region" description="Low complexity" evidence="1">
    <location>
        <begin position="216"/>
        <end position="225"/>
    </location>
</feature>
<gene>
    <name evidence="2" type="ORF">GCM10017557_54650</name>
</gene>
<feature type="region of interest" description="Disordered" evidence="1">
    <location>
        <begin position="249"/>
        <end position="339"/>
    </location>
</feature>
<feature type="region of interest" description="Disordered" evidence="1">
    <location>
        <begin position="33"/>
        <end position="58"/>
    </location>
</feature>
<evidence type="ECO:0000313" key="2">
    <source>
        <dbReference type="EMBL" id="BCL30606.1"/>
    </source>
</evidence>
<organism evidence="2 3">
    <name type="scientific">Streptomyces aurantiacus</name>
    <dbReference type="NCBI Taxonomy" id="47760"/>
    <lineage>
        <taxon>Bacteria</taxon>
        <taxon>Bacillati</taxon>
        <taxon>Actinomycetota</taxon>
        <taxon>Actinomycetes</taxon>
        <taxon>Kitasatosporales</taxon>
        <taxon>Streptomycetaceae</taxon>
        <taxon>Streptomyces</taxon>
        <taxon>Streptomyces aurantiacus group</taxon>
    </lineage>
</organism>
<reference evidence="2 3" key="1">
    <citation type="journal article" date="2014" name="Int. J. Syst. Evol. Microbiol.">
        <title>Complete genome sequence of Corynebacterium casei LMG S-19264T (=DSM 44701T), isolated from a smear-ripened cheese.</title>
        <authorList>
            <consortium name="US DOE Joint Genome Institute (JGI-PGF)"/>
            <person name="Walter F."/>
            <person name="Albersmeier A."/>
            <person name="Kalinowski J."/>
            <person name="Ruckert C."/>
        </authorList>
    </citation>
    <scope>NUCLEOTIDE SEQUENCE [LARGE SCALE GENOMIC DNA]</scope>
    <source>
        <strain evidence="2 3">JCM 4677</strain>
    </source>
</reference>
<feature type="compositionally biased region" description="Basic and acidic residues" evidence="1">
    <location>
        <begin position="277"/>
        <end position="294"/>
    </location>
</feature>
<feature type="region of interest" description="Disordered" evidence="1">
    <location>
        <begin position="208"/>
        <end position="232"/>
    </location>
</feature>
<dbReference type="Proteomes" id="UP000516444">
    <property type="component" value="Chromosome"/>
</dbReference>
<dbReference type="AlphaFoldDB" id="A0A7G1P9Q5"/>
<feature type="compositionally biased region" description="Low complexity" evidence="1">
    <location>
        <begin position="33"/>
        <end position="42"/>
    </location>
</feature>
<protein>
    <submittedName>
        <fullName evidence="2">Uncharacterized protein</fullName>
    </submittedName>
</protein>
<feature type="compositionally biased region" description="Polar residues" evidence="1">
    <location>
        <begin position="173"/>
        <end position="182"/>
    </location>
</feature>
<dbReference type="EMBL" id="AP023440">
    <property type="protein sequence ID" value="BCL30606.1"/>
    <property type="molecule type" value="Genomic_DNA"/>
</dbReference>
<name>A0A7G1P9Q5_9ACTN</name>
<proteinExistence type="predicted"/>
<feature type="compositionally biased region" description="Polar residues" evidence="1">
    <location>
        <begin position="306"/>
        <end position="321"/>
    </location>
</feature>
<dbReference type="RefSeq" id="WP_190852516.1">
    <property type="nucleotide sequence ID" value="NZ_AP023440.1"/>
</dbReference>
<keyword evidence="3" id="KW-1185">Reference proteome</keyword>
<evidence type="ECO:0000313" key="3">
    <source>
        <dbReference type="Proteomes" id="UP000516444"/>
    </source>
</evidence>